<sequence>MIYLKGDNMEEVIKVSDLTRKYKDFSLGPVDLSFPKGFATALIGANGAGKTTLMDIICGITAKTDGTVTYFGETDNADKGNVKERIGYCASQAMFPANWKVRDIALSMSLAFDKFSKDRFYSLLGELGVTDEKNSKKPLSSMSDGMKMRVFLASAFARDTDLLVLDEPGSSLDPLMRDRLCDRFRDYIDSGNGERSIIFSTHNIADMENAADYVIFMDNGKVVEQGFTEDLKDKYIALSAEPESLDKISPLLLCSSHSSSTATGLALAENKQKLEALGAVTERPTLSQLSIDLMKIAEEKRLALKKEA</sequence>
<dbReference type="GO" id="GO:0005524">
    <property type="term" value="F:ATP binding"/>
    <property type="evidence" value="ECO:0007669"/>
    <property type="project" value="UniProtKB-KW"/>
</dbReference>
<dbReference type="EMBL" id="ABCA03000015">
    <property type="protein sequence ID" value="EDS02070.1"/>
    <property type="molecule type" value="Genomic_DNA"/>
</dbReference>
<gene>
    <name evidence="5" type="ORF">EUBSIR_00041</name>
</gene>
<evidence type="ECO:0000313" key="6">
    <source>
        <dbReference type="Proteomes" id="UP000005326"/>
    </source>
</evidence>
<dbReference type="SUPFAM" id="SSF52540">
    <property type="entry name" value="P-loop containing nucleoside triphosphate hydrolases"/>
    <property type="match status" value="1"/>
</dbReference>
<dbReference type="PANTHER" id="PTHR42939:SF3">
    <property type="entry name" value="ABC TRANSPORTER ATP-BINDING COMPONENT"/>
    <property type="match status" value="1"/>
</dbReference>
<dbReference type="GO" id="GO:0016887">
    <property type="term" value="F:ATP hydrolysis activity"/>
    <property type="evidence" value="ECO:0007669"/>
    <property type="project" value="InterPro"/>
</dbReference>
<dbReference type="CDD" id="cd03230">
    <property type="entry name" value="ABC_DR_subfamily_A"/>
    <property type="match status" value="1"/>
</dbReference>
<accession>B0MJR4</accession>
<feature type="domain" description="ABC transporter" evidence="4">
    <location>
        <begin position="4"/>
        <end position="244"/>
    </location>
</feature>
<reference evidence="5" key="2">
    <citation type="submission" date="2014-06" db="EMBL/GenBank/DDBJ databases">
        <title>Draft genome sequence of Eubacterium siraeum (DSM 15702).</title>
        <authorList>
            <person name="Sudarsanam P."/>
            <person name="Ley R."/>
            <person name="Guruge J."/>
            <person name="Turnbaugh P.J."/>
            <person name="Mahowald M."/>
            <person name="Liep D."/>
            <person name="Gordon J."/>
        </authorList>
    </citation>
    <scope>NUCLEOTIDE SEQUENCE</scope>
    <source>
        <strain evidence="5">DSM 15702</strain>
    </source>
</reference>
<evidence type="ECO:0000256" key="2">
    <source>
        <dbReference type="ARBA" id="ARBA00022741"/>
    </source>
</evidence>
<dbReference type="InterPro" id="IPR003439">
    <property type="entry name" value="ABC_transporter-like_ATP-bd"/>
</dbReference>
<proteinExistence type="predicted"/>
<evidence type="ECO:0000313" key="5">
    <source>
        <dbReference type="EMBL" id="EDS02070.1"/>
    </source>
</evidence>
<evidence type="ECO:0000256" key="3">
    <source>
        <dbReference type="ARBA" id="ARBA00022840"/>
    </source>
</evidence>
<protein>
    <submittedName>
        <fullName evidence="5">ABC transporter, ATP-binding protein</fullName>
    </submittedName>
</protein>
<comment type="caution">
    <text evidence="5">The sequence shown here is derived from an EMBL/GenBank/DDBJ whole genome shotgun (WGS) entry which is preliminary data.</text>
</comment>
<keyword evidence="2" id="KW-0547">Nucleotide-binding</keyword>
<dbReference type="InterPro" id="IPR027417">
    <property type="entry name" value="P-loop_NTPase"/>
</dbReference>
<dbReference type="Pfam" id="PF00005">
    <property type="entry name" value="ABC_tran"/>
    <property type="match status" value="1"/>
</dbReference>
<dbReference type="AlphaFoldDB" id="B0MJR4"/>
<dbReference type="SMART" id="SM00382">
    <property type="entry name" value="AAA"/>
    <property type="match status" value="1"/>
</dbReference>
<dbReference type="Proteomes" id="UP000005326">
    <property type="component" value="Unassembled WGS sequence"/>
</dbReference>
<keyword evidence="3 5" id="KW-0067">ATP-binding</keyword>
<evidence type="ECO:0000256" key="1">
    <source>
        <dbReference type="ARBA" id="ARBA00022448"/>
    </source>
</evidence>
<keyword evidence="1" id="KW-0813">Transport</keyword>
<name>B0MJR4_9FIRM</name>
<dbReference type="InterPro" id="IPR003593">
    <property type="entry name" value="AAA+_ATPase"/>
</dbReference>
<dbReference type="PROSITE" id="PS50893">
    <property type="entry name" value="ABC_TRANSPORTER_2"/>
    <property type="match status" value="1"/>
</dbReference>
<dbReference type="Gene3D" id="3.40.50.300">
    <property type="entry name" value="P-loop containing nucleotide triphosphate hydrolases"/>
    <property type="match status" value="1"/>
</dbReference>
<reference evidence="5" key="1">
    <citation type="submission" date="2007-10" db="EMBL/GenBank/DDBJ databases">
        <authorList>
            <person name="Fulton L."/>
            <person name="Clifton S."/>
            <person name="Fulton B."/>
            <person name="Xu J."/>
            <person name="Minx P."/>
            <person name="Pepin K.H."/>
            <person name="Johnson M."/>
            <person name="Thiruvilangam P."/>
            <person name="Bhonagiri V."/>
            <person name="Nash W.E."/>
            <person name="Mardis E.R."/>
            <person name="Wilson R.K."/>
        </authorList>
    </citation>
    <scope>NUCLEOTIDE SEQUENCE [LARGE SCALE GENOMIC DNA]</scope>
    <source>
        <strain evidence="5">DSM 15702</strain>
    </source>
</reference>
<keyword evidence="6" id="KW-1185">Reference proteome</keyword>
<evidence type="ECO:0000259" key="4">
    <source>
        <dbReference type="PROSITE" id="PS50893"/>
    </source>
</evidence>
<dbReference type="PANTHER" id="PTHR42939">
    <property type="entry name" value="ABC TRANSPORTER ATP-BINDING PROTEIN ALBC-RELATED"/>
    <property type="match status" value="1"/>
</dbReference>
<dbReference type="InterPro" id="IPR051782">
    <property type="entry name" value="ABC_Transporter_VariousFunc"/>
</dbReference>
<organism evidence="5 6">
    <name type="scientific">[Eubacterium] siraeum DSM 15702</name>
    <dbReference type="NCBI Taxonomy" id="428128"/>
    <lineage>
        <taxon>Bacteria</taxon>
        <taxon>Bacillati</taxon>
        <taxon>Bacillota</taxon>
        <taxon>Clostridia</taxon>
        <taxon>Eubacteriales</taxon>
        <taxon>Oscillospiraceae</taxon>
        <taxon>Oscillospiraceae incertae sedis</taxon>
    </lineage>
</organism>